<feature type="non-terminal residue" evidence="1">
    <location>
        <position position="30"/>
    </location>
</feature>
<protein>
    <submittedName>
        <fullName evidence="1">Uncharacterized protein</fullName>
    </submittedName>
</protein>
<reference evidence="1" key="1">
    <citation type="journal article" date="2019" name="Sci. Rep.">
        <title>Draft genome of Tanacetum cinerariifolium, the natural source of mosquito coil.</title>
        <authorList>
            <person name="Yamashiro T."/>
            <person name="Shiraishi A."/>
            <person name="Satake H."/>
            <person name="Nakayama K."/>
        </authorList>
    </citation>
    <scope>NUCLEOTIDE SEQUENCE</scope>
</reference>
<accession>A0A699JVD3</accession>
<name>A0A699JVD3_TANCI</name>
<sequence length="30" mass="3389">MLDLNLKLHDVDNKKLASLRNKEDAAPVVQ</sequence>
<gene>
    <name evidence="1" type="ORF">Tci_628843</name>
</gene>
<dbReference type="AlphaFoldDB" id="A0A699JVD3"/>
<evidence type="ECO:0000313" key="1">
    <source>
        <dbReference type="EMBL" id="GFA56871.1"/>
    </source>
</evidence>
<comment type="caution">
    <text evidence="1">The sequence shown here is derived from an EMBL/GenBank/DDBJ whole genome shotgun (WGS) entry which is preliminary data.</text>
</comment>
<organism evidence="1">
    <name type="scientific">Tanacetum cinerariifolium</name>
    <name type="common">Dalmatian daisy</name>
    <name type="synonym">Chrysanthemum cinerariifolium</name>
    <dbReference type="NCBI Taxonomy" id="118510"/>
    <lineage>
        <taxon>Eukaryota</taxon>
        <taxon>Viridiplantae</taxon>
        <taxon>Streptophyta</taxon>
        <taxon>Embryophyta</taxon>
        <taxon>Tracheophyta</taxon>
        <taxon>Spermatophyta</taxon>
        <taxon>Magnoliopsida</taxon>
        <taxon>eudicotyledons</taxon>
        <taxon>Gunneridae</taxon>
        <taxon>Pentapetalae</taxon>
        <taxon>asterids</taxon>
        <taxon>campanulids</taxon>
        <taxon>Asterales</taxon>
        <taxon>Asteraceae</taxon>
        <taxon>Asteroideae</taxon>
        <taxon>Anthemideae</taxon>
        <taxon>Anthemidinae</taxon>
        <taxon>Tanacetum</taxon>
    </lineage>
</organism>
<proteinExistence type="predicted"/>
<dbReference type="EMBL" id="BKCJ010447193">
    <property type="protein sequence ID" value="GFA56871.1"/>
    <property type="molecule type" value="Genomic_DNA"/>
</dbReference>